<dbReference type="GO" id="GO:0046872">
    <property type="term" value="F:metal ion binding"/>
    <property type="evidence" value="ECO:0007669"/>
    <property type="project" value="UniProtKB-KW"/>
</dbReference>
<name>A0A1U7CQ77_9BACT</name>
<dbReference type="Pfam" id="PF13646">
    <property type="entry name" value="HEAT_2"/>
    <property type="match status" value="1"/>
</dbReference>
<evidence type="ECO:0000256" key="1">
    <source>
        <dbReference type="ARBA" id="ARBA00022617"/>
    </source>
</evidence>
<dbReference type="PANTHER" id="PTHR33546">
    <property type="entry name" value="LARGE, MULTIFUNCTIONAL SECRETED PROTEIN-RELATED"/>
    <property type="match status" value="1"/>
</dbReference>
<dbReference type="Gene3D" id="1.25.10.10">
    <property type="entry name" value="Leucine-rich Repeat Variant"/>
    <property type="match status" value="1"/>
</dbReference>
<dbReference type="InterPro" id="IPR016024">
    <property type="entry name" value="ARM-type_fold"/>
</dbReference>
<evidence type="ECO:0000313" key="7">
    <source>
        <dbReference type="EMBL" id="APW61056.1"/>
    </source>
</evidence>
<evidence type="ECO:0000256" key="3">
    <source>
        <dbReference type="ARBA" id="ARBA00023004"/>
    </source>
</evidence>
<evidence type="ECO:0000259" key="6">
    <source>
        <dbReference type="PROSITE" id="PS51007"/>
    </source>
</evidence>
<feature type="domain" description="Cytochrome c" evidence="6">
    <location>
        <begin position="941"/>
        <end position="1079"/>
    </location>
</feature>
<dbReference type="EMBL" id="CP019082">
    <property type="protein sequence ID" value="APW61056.1"/>
    <property type="molecule type" value="Genomic_DNA"/>
</dbReference>
<dbReference type="InterPro" id="IPR011041">
    <property type="entry name" value="Quinoprot_gluc/sorb_DH_b-prop"/>
</dbReference>
<protein>
    <recommendedName>
        <fullName evidence="6">Cytochrome c domain-containing protein</fullName>
    </recommendedName>
</protein>
<feature type="chain" id="PRO_5012301544" description="Cytochrome c domain-containing protein" evidence="5">
    <location>
        <begin position="31"/>
        <end position="1244"/>
    </location>
</feature>
<dbReference type="NCBIfam" id="TIGR02604">
    <property type="entry name" value="Piru_Ver_Nterm"/>
    <property type="match status" value="1"/>
</dbReference>
<dbReference type="Gene3D" id="2.120.10.30">
    <property type="entry name" value="TolB, C-terminal domain"/>
    <property type="match status" value="1"/>
</dbReference>
<keyword evidence="2 4" id="KW-0479">Metal-binding</keyword>
<dbReference type="Pfam" id="PF23500">
    <property type="entry name" value="DUF7133"/>
    <property type="match status" value="1"/>
</dbReference>
<keyword evidence="1 4" id="KW-0349">Heme</keyword>
<dbReference type="InterPro" id="IPR055557">
    <property type="entry name" value="DUF7133"/>
</dbReference>
<keyword evidence="8" id="KW-1185">Reference proteome</keyword>
<reference evidence="8" key="1">
    <citation type="submission" date="2016-12" db="EMBL/GenBank/DDBJ databases">
        <title>Comparative genomics of four Isosphaeraceae planctomycetes: a common pool of plasmids and glycoside hydrolase genes.</title>
        <authorList>
            <person name="Ivanova A."/>
        </authorList>
    </citation>
    <scope>NUCLEOTIDE SEQUENCE [LARGE SCALE GENOMIC DNA]</scope>
    <source>
        <strain evidence="8">PX4</strain>
    </source>
</reference>
<dbReference type="PANTHER" id="PTHR33546:SF1">
    <property type="entry name" value="LARGE, MULTIFUNCTIONAL SECRETED PROTEIN"/>
    <property type="match status" value="1"/>
</dbReference>
<dbReference type="Pfam" id="PF00034">
    <property type="entry name" value="Cytochrom_C"/>
    <property type="match status" value="1"/>
</dbReference>
<dbReference type="GO" id="GO:0009055">
    <property type="term" value="F:electron transfer activity"/>
    <property type="evidence" value="ECO:0007669"/>
    <property type="project" value="InterPro"/>
</dbReference>
<evidence type="ECO:0000313" key="8">
    <source>
        <dbReference type="Proteomes" id="UP000186309"/>
    </source>
</evidence>
<keyword evidence="5" id="KW-0732">Signal</keyword>
<evidence type="ECO:0000256" key="5">
    <source>
        <dbReference type="SAM" id="SignalP"/>
    </source>
</evidence>
<dbReference type="InterPro" id="IPR036909">
    <property type="entry name" value="Cyt_c-like_dom_sf"/>
</dbReference>
<dbReference type="SUPFAM" id="SSF46626">
    <property type="entry name" value="Cytochrome c"/>
    <property type="match status" value="1"/>
</dbReference>
<evidence type="ECO:0000256" key="4">
    <source>
        <dbReference type="PROSITE-ProRule" id="PRU00433"/>
    </source>
</evidence>
<evidence type="ECO:0000256" key="2">
    <source>
        <dbReference type="ARBA" id="ARBA00022723"/>
    </source>
</evidence>
<dbReference type="PROSITE" id="PS51007">
    <property type="entry name" value="CYTC"/>
    <property type="match status" value="1"/>
</dbReference>
<keyword evidence="3 4" id="KW-0408">Iron</keyword>
<gene>
    <name evidence="7" type="ORF">BSF38_02559</name>
</gene>
<dbReference type="InterPro" id="IPR013427">
    <property type="entry name" value="Haem-bd_dom_put"/>
</dbReference>
<proteinExistence type="predicted"/>
<feature type="signal peptide" evidence="5">
    <location>
        <begin position="1"/>
        <end position="30"/>
    </location>
</feature>
<organism evidence="7 8">
    <name type="scientific">Paludisphaera borealis</name>
    <dbReference type="NCBI Taxonomy" id="1387353"/>
    <lineage>
        <taxon>Bacteria</taxon>
        <taxon>Pseudomonadati</taxon>
        <taxon>Planctomycetota</taxon>
        <taxon>Planctomycetia</taxon>
        <taxon>Isosphaerales</taxon>
        <taxon>Isosphaeraceae</taxon>
        <taxon>Paludisphaera</taxon>
    </lineage>
</organism>
<dbReference type="KEGG" id="pbor:BSF38_02559"/>
<dbReference type="SUPFAM" id="SSF48371">
    <property type="entry name" value="ARM repeat"/>
    <property type="match status" value="2"/>
</dbReference>
<dbReference type="GO" id="GO:0020037">
    <property type="term" value="F:heme binding"/>
    <property type="evidence" value="ECO:0007669"/>
    <property type="project" value="InterPro"/>
</dbReference>
<dbReference type="AlphaFoldDB" id="A0A1U7CQ77"/>
<dbReference type="OrthoDB" id="232040at2"/>
<dbReference type="InterPro" id="IPR009056">
    <property type="entry name" value="Cyt_c-like_dom"/>
</dbReference>
<dbReference type="InterPro" id="IPR013428">
    <property type="entry name" value="Membrane-bound_put_N"/>
</dbReference>
<dbReference type="NCBIfam" id="TIGR02603">
    <property type="entry name" value="CxxCH_TIGR02603"/>
    <property type="match status" value="1"/>
</dbReference>
<dbReference type="STRING" id="1387353.BSF38_02559"/>
<accession>A0A1U7CQ77</accession>
<dbReference type="SUPFAM" id="SSF50952">
    <property type="entry name" value="Soluble quinoprotein glucose dehydrogenase"/>
    <property type="match status" value="1"/>
</dbReference>
<sequence>MTSLSPSPRHGVAVLLALAWLAAFAPEARAQVSAAESERKLKPAEGLEATLWAAEPMVVNPTNMDVDSRGRVWVAEGLNYRLTRGGNKRFPRVENDDKIKILEDTDGDGKADKMTVFADKIFPVPMGIAVEEFYDKAGKYKGCRVFVGNSPDLLVLEDTDGDDKADKRYPLLTGFGGVDSDHGVHGMTLGPDGKLYFTHGDGCCSVQSDRSERKENFDVVDKSGRRVKSDQLANTLRVNRDGTEFEVVCDRQRNNYETSVNAFGDVFTSDNDDDGNRGCRVIWAMDGGHYGYQTPGSPRHWGEDVPGNVPKIVGTGNGSPTGIMVYEGRLLPDAYFGGLLEVDAGSRQVNFFPITRKGASFRTDYKVFLTSDDPWFRPVDATTAPDGSVFVADWYDAGVGGHAFSDQTTGRIYRVVPKGAKPNAAKADFGTIAGLIEALKSPNTATHDAARRGLIAWGTEASQALLSLIHLGTPEEAARAIWTASAMPNSPVVGTIATEVVKHPDAFHDGDPRLRVLAVRILGRDCRENGTVEYKNPEAKKPAPALANLDLLLTLVDDPDPAVRRELILAFRNLPTPKVADALRKLVASWDGQDRWYLEALGLALDGREAEYITSLMDPGLFGESGDFSKDGRNDHVALPPYFPVDRNEAFIAVGAPDQPTTGLSKFLGLLWRLHRPEALPVLEQILPNLKAPGLQQAGDDILRQLASPAAADVVAHVADRTEDPVRRRGLLAMLAEGLAGPWKEAKDRPPVTRVIAKALDTPDLRSQGVALAAATGDARYQAGIEAIALAENQPVELVVAAVEALGVFRSTPNPVLGQVIADVRNKPSSTPRAEAAVRTLPKLYDARDQLLTMVTDRAYPLGLRREALRTVARLKDGGLKLLDLVREKKLPDDLKTEATTVLHSQTDRRVRDLADELLPQPLSASGRPLPSLFELIRRDGDAGRGETVFFRAASNACGACHRVQGRGQWIGPDLSTIGTKYGKEELLKSILNPSAAIGYNFRSMVVGLADGRVVTGLPVDETPERLVLKTAEGERVTIRPGDIEDRRASDVSLMPENLAQTMTDGDLVDLVVYLGTLKQPVSIIGQYQVVGPIVEPTAAHAIDPTSRVDLDAEVSDGEGRKLSWRRINANAEGIVDLSPLLTPGSRQVAYGVVPIVSSAAQKARLVLDTPADVAVWHNGKPTTLTRPQGGGPFSAEIELPEGPSALVIRVTAGKTGSAAPLVTTIVAPRTVDFSAGASGLSAR</sequence>
<dbReference type="InterPro" id="IPR011042">
    <property type="entry name" value="6-blade_b-propeller_TolB-like"/>
</dbReference>
<dbReference type="RefSeq" id="WP_076346124.1">
    <property type="nucleotide sequence ID" value="NZ_CP019082.1"/>
</dbReference>
<dbReference type="Gene3D" id="1.10.760.10">
    <property type="entry name" value="Cytochrome c-like domain"/>
    <property type="match status" value="1"/>
</dbReference>
<dbReference type="InterPro" id="IPR011989">
    <property type="entry name" value="ARM-like"/>
</dbReference>
<dbReference type="Proteomes" id="UP000186309">
    <property type="component" value="Chromosome"/>
</dbReference>